<name>A0A5N0VME3_9PSEU</name>
<reference evidence="1" key="1">
    <citation type="submission" date="2019-09" db="EMBL/GenBank/DDBJ databases">
        <authorList>
            <person name="Teo W.F.A."/>
            <person name="Duangmal K."/>
        </authorList>
    </citation>
    <scope>NUCLEOTIDE SEQUENCE [LARGE SCALE GENOMIC DNA]</scope>
    <source>
        <strain evidence="1">K81G1</strain>
    </source>
</reference>
<evidence type="ECO:0000313" key="1">
    <source>
        <dbReference type="EMBL" id="KAA9166948.1"/>
    </source>
</evidence>
<dbReference type="Proteomes" id="UP000319769">
    <property type="component" value="Unassembled WGS sequence"/>
</dbReference>
<protein>
    <submittedName>
        <fullName evidence="1">Uncharacterized protein</fullName>
    </submittedName>
</protein>
<keyword evidence="2" id="KW-1185">Reference proteome</keyword>
<evidence type="ECO:0000313" key="2">
    <source>
        <dbReference type="Proteomes" id="UP000319769"/>
    </source>
</evidence>
<comment type="caution">
    <text evidence="1">The sequence shown here is derived from an EMBL/GenBank/DDBJ whole genome shotgun (WGS) entry which is preliminary data.</text>
</comment>
<sequence>MPRTLSHRDRVFLKAVAAGRVELTCGHEPEIFVDGLSWCDPFAARALVHTGLVRSGQSGPHGARVRAELTPLGRAEAGL</sequence>
<dbReference type="AlphaFoldDB" id="A0A5N0VME3"/>
<accession>A0A5N0VME3</accession>
<proteinExistence type="predicted"/>
<dbReference type="OrthoDB" id="3700530at2"/>
<dbReference type="EMBL" id="VMNW02000001">
    <property type="protein sequence ID" value="KAA9166948.1"/>
    <property type="molecule type" value="Genomic_DNA"/>
</dbReference>
<gene>
    <name evidence="1" type="ORF">FPZ12_001515</name>
</gene>
<organism evidence="1 2">
    <name type="scientific">Amycolatopsis acidicola</name>
    <dbReference type="NCBI Taxonomy" id="2596893"/>
    <lineage>
        <taxon>Bacteria</taxon>
        <taxon>Bacillati</taxon>
        <taxon>Actinomycetota</taxon>
        <taxon>Actinomycetes</taxon>
        <taxon>Pseudonocardiales</taxon>
        <taxon>Pseudonocardiaceae</taxon>
        <taxon>Amycolatopsis</taxon>
    </lineage>
</organism>